<dbReference type="HOGENOM" id="CLU_371081_0_0_1"/>
<dbReference type="Proteomes" id="UP000013827">
    <property type="component" value="Unassembled WGS sequence"/>
</dbReference>
<evidence type="ECO:0000313" key="3">
    <source>
        <dbReference type="EnsemblProtists" id="EOD04915"/>
    </source>
</evidence>
<feature type="region of interest" description="Disordered" evidence="1">
    <location>
        <begin position="148"/>
        <end position="192"/>
    </location>
</feature>
<dbReference type="KEGG" id="ehx:EMIHUDRAFT_121530"/>
<feature type="domain" description="SAP" evidence="2">
    <location>
        <begin position="99"/>
        <end position="133"/>
    </location>
</feature>
<keyword evidence="4" id="KW-1185">Reference proteome</keyword>
<organism evidence="3 4">
    <name type="scientific">Emiliania huxleyi (strain CCMP1516)</name>
    <dbReference type="NCBI Taxonomy" id="280463"/>
    <lineage>
        <taxon>Eukaryota</taxon>
        <taxon>Haptista</taxon>
        <taxon>Haptophyta</taxon>
        <taxon>Prymnesiophyceae</taxon>
        <taxon>Isochrysidales</taxon>
        <taxon>Noelaerhabdaceae</taxon>
        <taxon>Emiliania</taxon>
    </lineage>
</organism>
<reference evidence="3" key="2">
    <citation type="submission" date="2024-10" db="UniProtKB">
        <authorList>
            <consortium name="EnsemblProtists"/>
        </authorList>
    </citation>
    <scope>IDENTIFICATION</scope>
</reference>
<reference evidence="4" key="1">
    <citation type="journal article" date="2013" name="Nature">
        <title>Pan genome of the phytoplankton Emiliania underpins its global distribution.</title>
        <authorList>
            <person name="Read B.A."/>
            <person name="Kegel J."/>
            <person name="Klute M.J."/>
            <person name="Kuo A."/>
            <person name="Lefebvre S.C."/>
            <person name="Maumus F."/>
            <person name="Mayer C."/>
            <person name="Miller J."/>
            <person name="Monier A."/>
            <person name="Salamov A."/>
            <person name="Young J."/>
            <person name="Aguilar M."/>
            <person name="Claverie J.M."/>
            <person name="Frickenhaus S."/>
            <person name="Gonzalez K."/>
            <person name="Herman E.K."/>
            <person name="Lin Y.C."/>
            <person name="Napier J."/>
            <person name="Ogata H."/>
            <person name="Sarno A.F."/>
            <person name="Shmutz J."/>
            <person name="Schroeder D."/>
            <person name="de Vargas C."/>
            <person name="Verret F."/>
            <person name="von Dassow P."/>
            <person name="Valentin K."/>
            <person name="Van de Peer Y."/>
            <person name="Wheeler G."/>
            <person name="Dacks J.B."/>
            <person name="Delwiche C.F."/>
            <person name="Dyhrman S.T."/>
            <person name="Glockner G."/>
            <person name="John U."/>
            <person name="Richards T."/>
            <person name="Worden A.Z."/>
            <person name="Zhang X."/>
            <person name="Grigoriev I.V."/>
            <person name="Allen A.E."/>
            <person name="Bidle K."/>
            <person name="Borodovsky M."/>
            <person name="Bowler C."/>
            <person name="Brownlee C."/>
            <person name="Cock J.M."/>
            <person name="Elias M."/>
            <person name="Gladyshev V.N."/>
            <person name="Groth M."/>
            <person name="Guda C."/>
            <person name="Hadaegh A."/>
            <person name="Iglesias-Rodriguez M.D."/>
            <person name="Jenkins J."/>
            <person name="Jones B.M."/>
            <person name="Lawson T."/>
            <person name="Leese F."/>
            <person name="Lindquist E."/>
            <person name="Lobanov A."/>
            <person name="Lomsadze A."/>
            <person name="Malik S.B."/>
            <person name="Marsh M.E."/>
            <person name="Mackinder L."/>
            <person name="Mock T."/>
            <person name="Mueller-Roeber B."/>
            <person name="Pagarete A."/>
            <person name="Parker M."/>
            <person name="Probert I."/>
            <person name="Quesneville H."/>
            <person name="Raines C."/>
            <person name="Rensing S.A."/>
            <person name="Riano-Pachon D.M."/>
            <person name="Richier S."/>
            <person name="Rokitta S."/>
            <person name="Shiraiwa Y."/>
            <person name="Soanes D.M."/>
            <person name="van der Giezen M."/>
            <person name="Wahlund T.M."/>
            <person name="Williams B."/>
            <person name="Wilson W."/>
            <person name="Wolfe G."/>
            <person name="Wurch L.L."/>
        </authorList>
    </citation>
    <scope>NUCLEOTIDE SEQUENCE</scope>
</reference>
<dbReference type="PaxDb" id="2903-EOD04915"/>
<dbReference type="Pfam" id="PF12252">
    <property type="entry name" value="SidE_PDE"/>
    <property type="match status" value="1"/>
</dbReference>
<proteinExistence type="predicted"/>
<sequence length="750" mass="81065">MAIALEKRWRLALDNKHKSKEWLDAQPGCALCLTCEEADRLGGEEAGYEQIRPPKPDPTDFKLTFDLNTEEHRAWKAALVVSTKAPGNRETLAKRLRANDGLSVAQLKRLCETVGVTKQGSKAELAQRIGDKLRSKAAAKAEKAAAKAAKASEGGGEGAEGGGEAAEGGGGLGASASEKAPPVEKQEEEAPPRRQTLLAAANHLLGHHFNVPYPLPGAAPLHVPPSAALPADAPPPSEHGSAHGVPRPNHGLANAVRKAALVRPIAKAYASGYVGSSLKRSDFAFGEAQLLALELAALFGAAGRESEFSYSEDAVRHTAYKKVSCDAFAAYAKSIQLPHRDDALQALRGAFASQASAMTRVLEVAHDLDLFRCCTVAQMHPKLESIKSELHTSSVNALPADRLLFQQAVDAIRATGDRLLSLPPASREEMQDRQSGTFFSCSLGEEAPEACMRAALLLPPPARTLATSAFLRIYSAPATKPRMHFQLEGAVYGLITWHARRAGLSASEADTFFNQIRTNALTAAMGAGSASELLQPKQLMFIAVRLWTSADLLGSREFCSLLNEALRSDDAAAIAHAAAITHALNAFCVTCRSRGSPVRWPSEHVTYRGTAMPRVYKEFFSVGKVYRAPMFVATSFRETVAGNFLMRLPPPADDQTPPLQEPTLWRFRLNGNLPESERCMQANFVDRTDGTVSGEDEFLFSPYSVFTVRAVSWHVEPLVNEYVTQSHVIDVDVASDNKREPLDLPLAPWC</sequence>
<dbReference type="PROSITE" id="PS50800">
    <property type="entry name" value="SAP"/>
    <property type="match status" value="1"/>
</dbReference>
<protein>
    <recommendedName>
        <fullName evidence="2">SAP domain-containing protein</fullName>
    </recommendedName>
</protein>
<dbReference type="InterPro" id="IPR003034">
    <property type="entry name" value="SAP_dom"/>
</dbReference>
<feature type="region of interest" description="Disordered" evidence="1">
    <location>
        <begin position="226"/>
        <end position="250"/>
    </location>
</feature>
<feature type="compositionally biased region" description="Basic and acidic residues" evidence="1">
    <location>
        <begin position="181"/>
        <end position="192"/>
    </location>
</feature>
<dbReference type="SUPFAM" id="SSF56399">
    <property type="entry name" value="ADP-ribosylation"/>
    <property type="match status" value="1"/>
</dbReference>
<dbReference type="EnsemblProtists" id="EOD04915">
    <property type="protein sequence ID" value="EOD04915"/>
    <property type="gene ID" value="EMIHUDRAFT_121530"/>
</dbReference>
<dbReference type="RefSeq" id="XP_005757344.1">
    <property type="nucleotide sequence ID" value="XM_005757287.1"/>
</dbReference>
<dbReference type="GeneID" id="17251068"/>
<accession>A0A0D3I0Y0</accession>
<evidence type="ECO:0000256" key="1">
    <source>
        <dbReference type="SAM" id="MobiDB-lite"/>
    </source>
</evidence>
<name>A0A0D3I0Y0_EMIH1</name>
<dbReference type="Gene3D" id="3.90.176.10">
    <property type="entry name" value="Toxin ADP-ribosyltransferase, Chain A, domain 1"/>
    <property type="match status" value="1"/>
</dbReference>
<dbReference type="AlphaFoldDB" id="A0A0D3I0Y0"/>
<evidence type="ECO:0000313" key="4">
    <source>
        <dbReference type="Proteomes" id="UP000013827"/>
    </source>
</evidence>
<feature type="compositionally biased region" description="Gly residues" evidence="1">
    <location>
        <begin position="153"/>
        <end position="173"/>
    </location>
</feature>
<evidence type="ECO:0000259" key="2">
    <source>
        <dbReference type="PROSITE" id="PS50800"/>
    </source>
</evidence>
<dbReference type="InterPro" id="IPR021014">
    <property type="entry name" value="SidE_PDE"/>
</dbReference>